<protein>
    <submittedName>
        <fullName evidence="2">DUF262 domain-containing protein</fullName>
    </submittedName>
</protein>
<feature type="domain" description="GmrSD restriction endonucleases N-terminal" evidence="1">
    <location>
        <begin position="11"/>
        <end position="257"/>
    </location>
</feature>
<gene>
    <name evidence="2" type="ORF">NHP164001_09300</name>
</gene>
<evidence type="ECO:0000259" key="1">
    <source>
        <dbReference type="Pfam" id="PF03235"/>
    </source>
</evidence>
<dbReference type="InterPro" id="IPR004919">
    <property type="entry name" value="GmrSD_N"/>
</dbReference>
<dbReference type="EMBL" id="BAAFHN010000017">
    <property type="protein sequence ID" value="GAB0172914.1"/>
    <property type="molecule type" value="Genomic_DNA"/>
</dbReference>
<evidence type="ECO:0000313" key="2">
    <source>
        <dbReference type="EMBL" id="GAB0172914.1"/>
    </source>
</evidence>
<proteinExistence type="predicted"/>
<reference evidence="2 3" key="1">
    <citation type="submission" date="2024-06" db="EMBL/GenBank/DDBJ databases">
        <title>Draft genome sequence of Helicobacter trogontum NHP16-4001.</title>
        <authorList>
            <person name="Rimbara E."/>
            <person name="Suzuki M."/>
        </authorList>
    </citation>
    <scope>NUCLEOTIDE SEQUENCE [LARGE SCALE GENOMIC DNA]</scope>
    <source>
        <strain evidence="2 3">NHP16-4001</strain>
    </source>
</reference>
<name>A0ABQ0D410_9HELI</name>
<sequence>MAGFQSPITINEAMQRIKNNEYLLPAFQREYVWEPWQIEELFDSLMRGYPISSMLFWKVKDESKTAWKFYRFLEYYRVWYHTHNDYFNTSSHKDFYAILDGQQRLTSLYLALFGNYDTHRDYNKWEDNDRYFKICHFYFNLTQSKKPENENVEYEFLWLDKQQTKEQGIYLDEYQQKWFKCQYLYQYDSGRVRKITREFNLNENEEDRLDLLHQKIFDKNLINFYLEEEQNPDKAVNIFIRINANGKPLDYSDILFSIAIANWNKIDARTEINNLVDKINENFDISKDLILKGFLYLFHNNIKFQINSFDKDFIESIESKWEGIKNAFIETFRLLRSFGFESRTLSSNNAVLPILYFIYHKGLTNGIVDSVKCSENRALIKKWLLRAIILKPFGGSGDTVLSNMRKAFIKDFKQNGSFFDREIELFPLEEIEKEAKYIQTIDEKYLENNIIECRKNSPEAFAVLSLLYPNLDYKNNNFHKDHLHPESAYKEYEKLYKGTNDCISFAIYDSLPNLQMLDANENESKSNKSLEQWVNEKCNGDRKEFLEKRLIPDVDLSLSNFNEFFKERVDLSLSNFNEFFKERKALLIEKLIKILISY</sequence>
<evidence type="ECO:0000313" key="3">
    <source>
        <dbReference type="Proteomes" id="UP001562457"/>
    </source>
</evidence>
<dbReference type="RefSeq" id="WP_369607336.1">
    <property type="nucleotide sequence ID" value="NZ_BAAFHN010000017.1"/>
</dbReference>
<dbReference type="Pfam" id="PF03235">
    <property type="entry name" value="GmrSD_N"/>
    <property type="match status" value="1"/>
</dbReference>
<accession>A0ABQ0D410</accession>
<dbReference type="Proteomes" id="UP001562457">
    <property type="component" value="Unassembled WGS sequence"/>
</dbReference>
<dbReference type="PANTHER" id="PTHR37292:SF2">
    <property type="entry name" value="DUF262 DOMAIN-CONTAINING PROTEIN"/>
    <property type="match status" value="1"/>
</dbReference>
<dbReference type="PANTHER" id="PTHR37292">
    <property type="entry name" value="VNG6097C"/>
    <property type="match status" value="1"/>
</dbReference>
<organism evidence="2 3">
    <name type="scientific">Helicobacter trogontum</name>
    <dbReference type="NCBI Taxonomy" id="50960"/>
    <lineage>
        <taxon>Bacteria</taxon>
        <taxon>Pseudomonadati</taxon>
        <taxon>Campylobacterota</taxon>
        <taxon>Epsilonproteobacteria</taxon>
        <taxon>Campylobacterales</taxon>
        <taxon>Helicobacteraceae</taxon>
        <taxon>Helicobacter</taxon>
    </lineage>
</organism>
<comment type="caution">
    <text evidence="2">The sequence shown here is derived from an EMBL/GenBank/DDBJ whole genome shotgun (WGS) entry which is preliminary data.</text>
</comment>
<keyword evidence="3" id="KW-1185">Reference proteome</keyword>